<dbReference type="PANTHER" id="PTHR46896">
    <property type="entry name" value="SENTRIN-SPECIFIC PROTEASE"/>
    <property type="match status" value="1"/>
</dbReference>
<dbReference type="SUPFAM" id="SSF54001">
    <property type="entry name" value="Cysteine proteinases"/>
    <property type="match status" value="1"/>
</dbReference>
<dbReference type="Gene3D" id="3.30.310.130">
    <property type="entry name" value="Ubiquitin-related"/>
    <property type="match status" value="1"/>
</dbReference>
<accession>A0A077X2U4</accession>
<evidence type="ECO:0000313" key="8">
    <source>
        <dbReference type="EMBL" id="CDS13362.1"/>
    </source>
</evidence>
<feature type="compositionally biased region" description="Basic and acidic residues" evidence="6">
    <location>
        <begin position="299"/>
        <end position="315"/>
    </location>
</feature>
<dbReference type="GO" id="GO:0005737">
    <property type="term" value="C:cytoplasm"/>
    <property type="evidence" value="ECO:0007669"/>
    <property type="project" value="TreeGrafter"/>
</dbReference>
<dbReference type="PANTHER" id="PTHR46896:SF3">
    <property type="entry name" value="FI06413P-RELATED"/>
    <property type="match status" value="1"/>
</dbReference>
<evidence type="ECO:0000259" key="7">
    <source>
        <dbReference type="PROSITE" id="PS50600"/>
    </source>
</evidence>
<evidence type="ECO:0000256" key="3">
    <source>
        <dbReference type="ARBA" id="ARBA00022670"/>
    </source>
</evidence>
<feature type="compositionally biased region" description="Basic and acidic residues" evidence="6">
    <location>
        <begin position="420"/>
        <end position="447"/>
    </location>
</feature>
<feature type="compositionally biased region" description="Basic residues" evidence="6">
    <location>
        <begin position="285"/>
        <end position="295"/>
    </location>
</feature>
<dbReference type="GO" id="GO:0005634">
    <property type="term" value="C:nucleus"/>
    <property type="evidence" value="ECO:0007669"/>
    <property type="project" value="TreeGrafter"/>
</dbReference>
<gene>
    <name evidence="8" type="ORF">LRAMOSA05540</name>
</gene>
<keyword evidence="5" id="KW-0378">Hydrolase</keyword>
<dbReference type="InterPro" id="IPR038765">
    <property type="entry name" value="Papain-like_cys_pep_sf"/>
</dbReference>
<proteinExistence type="inferred from homology"/>
<evidence type="ECO:0000256" key="5">
    <source>
        <dbReference type="ARBA" id="ARBA00022801"/>
    </source>
</evidence>
<evidence type="ECO:0000256" key="1">
    <source>
        <dbReference type="ARBA" id="ARBA00005234"/>
    </source>
</evidence>
<dbReference type="InterPro" id="IPR051947">
    <property type="entry name" value="Sentrin-specific_protease"/>
</dbReference>
<dbReference type="GO" id="GO:0016926">
    <property type="term" value="P:protein desumoylation"/>
    <property type="evidence" value="ECO:0007669"/>
    <property type="project" value="TreeGrafter"/>
</dbReference>
<evidence type="ECO:0000256" key="6">
    <source>
        <dbReference type="SAM" id="MobiDB-lite"/>
    </source>
</evidence>
<feature type="domain" description="Ubiquitin-like protease family profile" evidence="7">
    <location>
        <begin position="529"/>
        <end position="704"/>
    </location>
</feature>
<dbReference type="PROSITE" id="PS50600">
    <property type="entry name" value="ULP_PROTEASE"/>
    <property type="match status" value="1"/>
</dbReference>
<sequence>MHKRNTKPPSNESVFPSPEYSRKRTATSDRKYRQQGGTPIDVPVNDISSGQVIRRTLSIREYTPSNLGVTPKRFGKHGAYLESISEPYSSSTSSNSVGKGSQARNQHTRFTEHGNSSSSPVKRVHKLKSQSSSMQSSGSYRDDTHRLLPSASSSSSTHFSKNRHQQTRSRSQREDIILSSDSDSEGSDMNPFRSHSNKHPLHKRLSSSTSNSASRDSIKKLKSTTNEKSPMVIDDNSDFEYPSSPFSLTTPPRIETSASTFSQRAKRSPSIPTLFEQEASSPKKSQQRQQKRHNGHGFSIHDDDFQQDKDQRRESWSSFQSESSRRSSEKIDRLTKAVQMSVDEQMDQLLSKGPKRTLRDAIPPSKYSIIRSSSKSAPAQPTARHHSGNVTLIDSDEEEPALRRRGISVPSLDDEDSGKEEEIHWLQEDDDKKEQDQSNKQKRRSNDDDGDYTEETKYVSKKKRSLSRGKSHTASSTRSSRRLAAKQEPLCISIDEDSDDQVMPVQTIYTPSEEEQPMCRYPPIGSGGVVLYPADYNRLEKDDFLNDTLIEFYLRWLLDQSGTRADEIYIFSSFFYERLSSSRRDDPYEDVKRWTRKVDVFSKKFLLVPVNENLHWYFMIIVNPQACTEQESEQTTRIFILDSMGGRHMRAAKNLNAWLKCEAKHRLNISDKDLKSARVIHAEVPRQKNAYDCGVHLLHSAEVCINNTEIFEDILMEKPDDAVWQTDELGCKRTAIAGIIRDVAANSDLVGQSADRRG</sequence>
<feature type="region of interest" description="Disordered" evidence="6">
    <location>
        <begin position="1"/>
        <end position="49"/>
    </location>
</feature>
<feature type="region of interest" description="Disordered" evidence="6">
    <location>
        <begin position="110"/>
        <end position="487"/>
    </location>
</feature>
<protein>
    <recommendedName>
        <fullName evidence="7">Ubiquitin-like protease family profile domain-containing protein</fullName>
    </recommendedName>
</protein>
<keyword evidence="2" id="KW-0597">Phosphoprotein</keyword>
<feature type="compositionally biased region" description="Low complexity" evidence="6">
    <location>
        <begin position="206"/>
        <end position="215"/>
    </location>
</feature>
<feature type="region of interest" description="Disordered" evidence="6">
    <location>
        <begin position="86"/>
        <end position="105"/>
    </location>
</feature>
<comment type="similarity">
    <text evidence="1">Belongs to the peptidase C48 family.</text>
</comment>
<dbReference type="Gene3D" id="1.10.418.20">
    <property type="match status" value="1"/>
</dbReference>
<feature type="compositionally biased region" description="Basic residues" evidence="6">
    <location>
        <begin position="459"/>
        <end position="471"/>
    </location>
</feature>
<feature type="compositionally biased region" description="Polar residues" evidence="6">
    <location>
        <begin position="244"/>
        <end position="263"/>
    </location>
</feature>
<feature type="compositionally biased region" description="Low complexity" evidence="6">
    <location>
        <begin position="129"/>
        <end position="139"/>
    </location>
</feature>
<feature type="compositionally biased region" description="Low complexity" evidence="6">
    <location>
        <begin position="362"/>
        <end position="379"/>
    </location>
</feature>
<dbReference type="EMBL" id="LK023379">
    <property type="protein sequence ID" value="CDS13362.1"/>
    <property type="molecule type" value="Genomic_DNA"/>
</dbReference>
<name>A0A077X2U4_9FUNG</name>
<keyword evidence="3" id="KW-0645">Protease</keyword>
<feature type="compositionally biased region" description="Low complexity" evidence="6">
    <location>
        <begin position="86"/>
        <end position="101"/>
    </location>
</feature>
<dbReference type="Pfam" id="PF02902">
    <property type="entry name" value="Peptidase_C48"/>
    <property type="match status" value="1"/>
</dbReference>
<evidence type="ECO:0000256" key="2">
    <source>
        <dbReference type="ARBA" id="ARBA00022553"/>
    </source>
</evidence>
<evidence type="ECO:0000256" key="4">
    <source>
        <dbReference type="ARBA" id="ARBA00022786"/>
    </source>
</evidence>
<keyword evidence="4" id="KW-0833">Ubl conjugation pathway</keyword>
<feature type="compositionally biased region" description="Basic residues" evidence="6">
    <location>
        <begin position="195"/>
        <end position="205"/>
    </location>
</feature>
<dbReference type="GO" id="GO:0070139">
    <property type="term" value="F:SUMO-specific endopeptidase activity"/>
    <property type="evidence" value="ECO:0007669"/>
    <property type="project" value="TreeGrafter"/>
</dbReference>
<reference evidence="8" key="1">
    <citation type="journal article" date="2014" name="Genome Announc.">
        <title>De novo whole-genome sequence and genome annotation of Lichtheimia ramosa.</title>
        <authorList>
            <person name="Linde J."/>
            <person name="Schwartze V."/>
            <person name="Binder U."/>
            <person name="Lass-Florl C."/>
            <person name="Voigt K."/>
            <person name="Horn F."/>
        </authorList>
    </citation>
    <scope>NUCLEOTIDE SEQUENCE</scope>
    <source>
        <strain evidence="8">JMRC FSU:6197</strain>
    </source>
</reference>
<organism evidence="8">
    <name type="scientific">Lichtheimia ramosa</name>
    <dbReference type="NCBI Taxonomy" id="688394"/>
    <lineage>
        <taxon>Eukaryota</taxon>
        <taxon>Fungi</taxon>
        <taxon>Fungi incertae sedis</taxon>
        <taxon>Mucoromycota</taxon>
        <taxon>Mucoromycotina</taxon>
        <taxon>Mucoromycetes</taxon>
        <taxon>Mucorales</taxon>
        <taxon>Lichtheimiaceae</taxon>
        <taxon>Lichtheimia</taxon>
    </lineage>
</organism>
<feature type="compositionally biased region" description="Basic and acidic residues" evidence="6">
    <location>
        <begin position="20"/>
        <end position="32"/>
    </location>
</feature>
<dbReference type="AlphaFoldDB" id="A0A077X2U4"/>
<dbReference type="OrthoDB" id="442460at2759"/>
<feature type="compositionally biased region" description="Basic and acidic residues" evidence="6">
    <location>
        <begin position="323"/>
        <end position="335"/>
    </location>
</feature>
<dbReference type="InterPro" id="IPR003653">
    <property type="entry name" value="Peptidase_C48_C"/>
</dbReference>
<dbReference type="GO" id="GO:0006508">
    <property type="term" value="P:proteolysis"/>
    <property type="evidence" value="ECO:0007669"/>
    <property type="project" value="UniProtKB-KW"/>
</dbReference>